<dbReference type="RefSeq" id="WP_242938228.1">
    <property type="nucleotide sequence ID" value="NZ_CP094326.1"/>
</dbReference>
<evidence type="ECO:0000313" key="2">
    <source>
        <dbReference type="Proteomes" id="UP000829476"/>
    </source>
</evidence>
<accession>A0ABY3YQL4</accession>
<organism evidence="1 2">
    <name type="scientific">Zhouia spongiae</name>
    <dbReference type="NCBI Taxonomy" id="2202721"/>
    <lineage>
        <taxon>Bacteria</taxon>
        <taxon>Pseudomonadati</taxon>
        <taxon>Bacteroidota</taxon>
        <taxon>Flavobacteriia</taxon>
        <taxon>Flavobacteriales</taxon>
        <taxon>Flavobacteriaceae</taxon>
        <taxon>Zhouia</taxon>
    </lineage>
</organism>
<protein>
    <recommendedName>
        <fullName evidence="3">RNA ligase domain-containing protein</fullName>
    </recommendedName>
</protein>
<proteinExistence type="predicted"/>
<reference evidence="1 2" key="1">
    <citation type="journal article" date="2018" name="Int. J. Syst. Evol. Microbiol.">
        <title>Zhouia spongiae sp. nov., isolated from a marine sponge.</title>
        <authorList>
            <person name="Zhuang L."/>
            <person name="Lin B."/>
            <person name="Qin F."/>
            <person name="Luo L."/>
        </authorList>
    </citation>
    <scope>NUCLEOTIDE SEQUENCE [LARGE SCALE GENOMIC DNA]</scope>
    <source>
        <strain evidence="1 2">HN-Y44</strain>
    </source>
</reference>
<evidence type="ECO:0008006" key="3">
    <source>
        <dbReference type="Google" id="ProtNLM"/>
    </source>
</evidence>
<name>A0ABY3YQL4_9FLAO</name>
<evidence type="ECO:0000313" key="1">
    <source>
        <dbReference type="EMBL" id="UNY99857.1"/>
    </source>
</evidence>
<dbReference type="Proteomes" id="UP000829476">
    <property type="component" value="Chromosome"/>
</dbReference>
<keyword evidence="2" id="KW-1185">Reference proteome</keyword>
<sequence length="297" mass="35170">MYDTLKIKYQVSQLPKVVVKQKEKSFYWKGVKWCPVYNKENKRVNGYETRVNNLDLRLKGNTIFCSNSLQKWYMGNNYESFNYAQVVEAFKCLNTALPFNVYDAQVYYLAVGVVIEEETKPIIDTWLGFNGKQPLPMLGSNKVYGKKFYLTDYNIKGYDKTFEVKKHNQINLDKQLFRFELETYTRNLNNRKNPIVIYTVKDLIDKAKYQELASELLSKYQKIEKKQSVPLSKLTNKEKETLALFQNKDILAQYKIDHYESFRKRRTVYNRLQKLSNNTFLNALEIKLKASIESCLF</sequence>
<gene>
    <name evidence="1" type="ORF">MQE36_05790</name>
</gene>
<dbReference type="EMBL" id="CP094326">
    <property type="protein sequence ID" value="UNY99857.1"/>
    <property type="molecule type" value="Genomic_DNA"/>
</dbReference>